<keyword evidence="2" id="KW-1185">Reference proteome</keyword>
<proteinExistence type="predicted"/>
<accession>N1WMI0</accession>
<reference evidence="1 2" key="1">
    <citation type="journal article" date="2014" name="Genome Biol. Evol.">
        <title>Extensive gene acquisition in the extremely psychrophilic bacterial species Psychroflexus torquis and the link to sea-ice ecosystem specialism.</title>
        <authorList>
            <person name="Feng S."/>
            <person name="Powell S.M."/>
            <person name="Wilson R."/>
            <person name="Bowman J.P."/>
        </authorList>
    </citation>
    <scope>NUCLEOTIDE SEQUENCE [LARGE SCALE GENOMIC DNA]</scope>
    <source>
        <strain evidence="1 2">ACAM 44</strain>
    </source>
</reference>
<name>N1WMI0_9FLAO</name>
<dbReference type="EMBL" id="APLF01000005">
    <property type="protein sequence ID" value="EMY81471.1"/>
    <property type="molecule type" value="Genomic_DNA"/>
</dbReference>
<evidence type="ECO:0000313" key="1">
    <source>
        <dbReference type="EMBL" id="EMY81471.1"/>
    </source>
</evidence>
<dbReference type="Proteomes" id="UP000012317">
    <property type="component" value="Unassembled WGS sequence"/>
</dbReference>
<sequence length="75" mass="8997">MKLCLIQKLTQNLQQFLHLWQTARSERKRIKLTGKNFQVEQTQNQPKKDIDFSINLISRIGRQRAKKPYLCKLEI</sequence>
<evidence type="ECO:0000313" key="2">
    <source>
        <dbReference type="Proteomes" id="UP000012317"/>
    </source>
</evidence>
<protein>
    <submittedName>
        <fullName evidence="1">Uncharacterized protein</fullName>
    </submittedName>
</protein>
<dbReference type="AlphaFoldDB" id="N1WMI0"/>
<comment type="caution">
    <text evidence="1">The sequence shown here is derived from an EMBL/GenBank/DDBJ whole genome shotgun (WGS) entry which is preliminary data.</text>
</comment>
<gene>
    <name evidence="1" type="ORF">pgond44_06460</name>
</gene>
<organism evidence="1 2">
    <name type="scientific">Psychroflexus gondwanensis ACAM 44</name>
    <dbReference type="NCBI Taxonomy" id="1189619"/>
    <lineage>
        <taxon>Bacteria</taxon>
        <taxon>Pseudomonadati</taxon>
        <taxon>Bacteroidota</taxon>
        <taxon>Flavobacteriia</taxon>
        <taxon>Flavobacteriales</taxon>
        <taxon>Flavobacteriaceae</taxon>
        <taxon>Psychroflexus</taxon>
    </lineage>
</organism>
<dbReference type="STRING" id="1189619.pgond44_06460"/>